<reference evidence="1 2" key="1">
    <citation type="submission" date="2008-03" db="EMBL/GenBank/DDBJ databases">
        <title>Sequencing of the draft genome and assembly of Burkholderia ambifaria IOP40-10.</title>
        <authorList>
            <consortium name="US DOE Joint Genome Institute (JGI-PGF)"/>
            <person name="Copeland A."/>
            <person name="Lucas S."/>
            <person name="Lapidus A."/>
            <person name="Glavina del Rio T."/>
            <person name="Dalin E."/>
            <person name="Tice H."/>
            <person name="Bruce D."/>
            <person name="Goodwin L."/>
            <person name="Pitluck S."/>
            <person name="Larimer F."/>
            <person name="Land M.L."/>
            <person name="Hauser L."/>
            <person name="Tiedje J."/>
            <person name="Richardson P."/>
        </authorList>
    </citation>
    <scope>NUCLEOTIDE SEQUENCE [LARGE SCALE GENOMIC DNA]</scope>
    <source>
        <strain evidence="1 2">IOP40-10</strain>
    </source>
</reference>
<gene>
    <name evidence="1" type="ORF">BamIOP4010DRAFT_3351</name>
</gene>
<protein>
    <submittedName>
        <fullName evidence="1">Uncharacterized protein</fullName>
    </submittedName>
</protein>
<dbReference type="PATRIC" id="fig|396596.7.peg.4301"/>
<dbReference type="Proteomes" id="UP000005463">
    <property type="component" value="Unassembled WGS sequence"/>
</dbReference>
<organism evidence="1 2">
    <name type="scientific">Burkholderia ambifaria IOP40-10</name>
    <dbReference type="NCBI Taxonomy" id="396596"/>
    <lineage>
        <taxon>Bacteria</taxon>
        <taxon>Pseudomonadati</taxon>
        <taxon>Pseudomonadota</taxon>
        <taxon>Betaproteobacteria</taxon>
        <taxon>Burkholderiales</taxon>
        <taxon>Burkholderiaceae</taxon>
        <taxon>Burkholderia</taxon>
        <taxon>Burkholderia cepacia complex</taxon>
    </lineage>
</organism>
<evidence type="ECO:0000313" key="2">
    <source>
        <dbReference type="Proteomes" id="UP000005463"/>
    </source>
</evidence>
<evidence type="ECO:0000313" key="1">
    <source>
        <dbReference type="EMBL" id="EDT03125.1"/>
    </source>
</evidence>
<dbReference type="AlphaFoldDB" id="B1FH41"/>
<name>B1FH41_9BURK</name>
<proteinExistence type="predicted"/>
<dbReference type="RefSeq" id="WP_006752528.1">
    <property type="nucleotide sequence ID" value="NZ_ABLC01000083.1"/>
</dbReference>
<accession>B1FH41</accession>
<dbReference type="EMBL" id="ABLC01000083">
    <property type="protein sequence ID" value="EDT03125.1"/>
    <property type="molecule type" value="Genomic_DNA"/>
</dbReference>
<sequence>MSSDQDWQRFCARFKRLFWTADLGDALGAFQDETARFAARRLVKLSTAGGPLDLATVLLEALHASAGAIKVQVEAQCFVGFGWKEAIDVQRRLLRCSTVRSKNPDMARREYVCRCVGNLLTSRMT</sequence>
<comment type="caution">
    <text evidence="1">The sequence shown here is derived from an EMBL/GenBank/DDBJ whole genome shotgun (WGS) entry which is preliminary data.</text>
</comment>